<evidence type="ECO:0008006" key="4">
    <source>
        <dbReference type="Google" id="ProtNLM"/>
    </source>
</evidence>
<feature type="transmembrane region" description="Helical" evidence="1">
    <location>
        <begin position="112"/>
        <end position="134"/>
    </location>
</feature>
<accession>A0A398C8K6</accession>
<dbReference type="OrthoDB" id="2388670at2"/>
<organism evidence="2 3">
    <name type="scientific">Simplicispira hankyongi</name>
    <dbReference type="NCBI Taxonomy" id="2315688"/>
    <lineage>
        <taxon>Bacteria</taxon>
        <taxon>Pseudomonadati</taxon>
        <taxon>Pseudomonadota</taxon>
        <taxon>Betaproteobacteria</taxon>
        <taxon>Burkholderiales</taxon>
        <taxon>Comamonadaceae</taxon>
        <taxon>Simplicispira</taxon>
    </lineage>
</organism>
<dbReference type="AlphaFoldDB" id="A0A398C8K6"/>
<keyword evidence="1" id="KW-0472">Membrane</keyword>
<proteinExistence type="predicted"/>
<keyword evidence="1" id="KW-0812">Transmembrane</keyword>
<feature type="transmembrane region" description="Helical" evidence="1">
    <location>
        <begin position="154"/>
        <end position="171"/>
    </location>
</feature>
<protein>
    <recommendedName>
        <fullName evidence="4">Transmembrane protein</fullName>
    </recommendedName>
</protein>
<evidence type="ECO:0000313" key="3">
    <source>
        <dbReference type="Proteomes" id="UP000266302"/>
    </source>
</evidence>
<dbReference type="EMBL" id="QXJC01000010">
    <property type="protein sequence ID" value="RID97178.1"/>
    <property type="molecule type" value="Genomic_DNA"/>
</dbReference>
<dbReference type="Proteomes" id="UP000266302">
    <property type="component" value="Unassembled WGS sequence"/>
</dbReference>
<gene>
    <name evidence="2" type="ORF">D3F03_15495</name>
</gene>
<sequence length="197" mass="20451">MVAAGLLAALLALPPARALLEASMLRHMLLQAPLLLLAGALLAGAAGPQARTAMARWNAYGISGLLAAGGILSLLMVPRALDLALVAPPVEAAKFVLLLLAGAALRLSWQPAGLLVQGFFLGNVLPMMAVAGQLYADSTVRICNAYLLDDQARLGEWLIALACGFAVVWLAQVARTMVLRDAHAAALDAAPSMLLKK</sequence>
<reference evidence="2 3" key="1">
    <citation type="submission" date="2018-09" db="EMBL/GenBank/DDBJ databases">
        <title>Draft genome of Simplicispira sp. NY-02.</title>
        <authorList>
            <person name="Im W.T."/>
        </authorList>
    </citation>
    <scope>NUCLEOTIDE SEQUENCE [LARGE SCALE GENOMIC DNA]</scope>
    <source>
        <strain evidence="2 3">NY-02</strain>
    </source>
</reference>
<comment type="caution">
    <text evidence="2">The sequence shown here is derived from an EMBL/GenBank/DDBJ whole genome shotgun (WGS) entry which is preliminary data.</text>
</comment>
<evidence type="ECO:0000256" key="1">
    <source>
        <dbReference type="SAM" id="Phobius"/>
    </source>
</evidence>
<feature type="transmembrane region" description="Helical" evidence="1">
    <location>
        <begin position="59"/>
        <end position="77"/>
    </location>
</feature>
<evidence type="ECO:0000313" key="2">
    <source>
        <dbReference type="EMBL" id="RID97178.1"/>
    </source>
</evidence>
<keyword evidence="1" id="KW-1133">Transmembrane helix</keyword>
<feature type="transmembrane region" description="Helical" evidence="1">
    <location>
        <begin position="28"/>
        <end position="47"/>
    </location>
</feature>
<keyword evidence="3" id="KW-1185">Reference proteome</keyword>
<name>A0A398C8K6_9BURK</name>